<dbReference type="Proteomes" id="UP000654279">
    <property type="component" value="Unassembled WGS sequence"/>
</dbReference>
<gene>
    <name evidence="3" type="ORF">H8699_10135</name>
</gene>
<accession>A0A926D1K7</accession>
<dbReference type="Gene3D" id="3.40.50.10170">
    <property type="match status" value="1"/>
</dbReference>
<proteinExistence type="predicted"/>
<name>A0A926D1K7_9FIRM</name>
<dbReference type="Gene3D" id="3.30.1180.10">
    <property type="match status" value="1"/>
</dbReference>
<dbReference type="SUPFAM" id="SSF82549">
    <property type="entry name" value="DAK1/DegV-like"/>
    <property type="match status" value="1"/>
</dbReference>
<sequence>MRFRIFTDSCCDFPKSYVDEHEITALPLSFIVEGKEYLDDFGQSMTPKDYYAMLRSGKNGVTSQVNTERFIDAFTKSLEAGEDILYIGFSSALSGTCSSAMLAANLLKDKYPDRKIYIVDSLCASLGQGLLIHQAVALRDAARPIEEVVAWLEKNKLRLNHWFTVDDLNFLKRGGRLSGTMAFLGTILDIKPVLHVDMAGRLVPVTKVKGRKRALRSLVDYMVKMADPNEEQTVFISHGDCEEDAQAVAAMVREKFKVKEILIHFVGPVIGSHSGPGTVALFFMGKPREEF</sequence>
<dbReference type="PROSITE" id="PS51482">
    <property type="entry name" value="DEGV"/>
    <property type="match status" value="1"/>
</dbReference>
<reference evidence="3" key="1">
    <citation type="submission" date="2020-08" db="EMBL/GenBank/DDBJ databases">
        <title>Genome public.</title>
        <authorList>
            <person name="Liu C."/>
            <person name="Sun Q."/>
        </authorList>
    </citation>
    <scope>NUCLEOTIDE SEQUENCE</scope>
    <source>
        <strain evidence="3">NSJ-44</strain>
    </source>
</reference>
<dbReference type="Pfam" id="PF02645">
    <property type="entry name" value="DegV"/>
    <property type="match status" value="1"/>
</dbReference>
<evidence type="ECO:0000313" key="4">
    <source>
        <dbReference type="Proteomes" id="UP000654279"/>
    </source>
</evidence>
<evidence type="ECO:0000313" key="3">
    <source>
        <dbReference type="EMBL" id="MBC8529786.1"/>
    </source>
</evidence>
<dbReference type="PANTHER" id="PTHR33434">
    <property type="entry name" value="DEGV DOMAIN-CONTAINING PROTEIN DR_1986-RELATED"/>
    <property type="match status" value="1"/>
</dbReference>
<evidence type="ECO:0000256" key="1">
    <source>
        <dbReference type="ARBA" id="ARBA00003238"/>
    </source>
</evidence>
<dbReference type="InterPro" id="IPR050270">
    <property type="entry name" value="DegV_domain_contain"/>
</dbReference>
<comment type="function">
    <text evidence="1">May bind long-chain fatty acids, such as palmitate, and may play a role in lipid transport or fatty acid metabolism.</text>
</comment>
<dbReference type="RefSeq" id="WP_249285599.1">
    <property type="nucleotide sequence ID" value="NZ_JACRSO010000004.1"/>
</dbReference>
<protein>
    <submittedName>
        <fullName evidence="3">DegV family protein</fullName>
    </submittedName>
</protein>
<dbReference type="EMBL" id="JACRSO010000004">
    <property type="protein sequence ID" value="MBC8529786.1"/>
    <property type="molecule type" value="Genomic_DNA"/>
</dbReference>
<dbReference type="InterPro" id="IPR003797">
    <property type="entry name" value="DegV"/>
</dbReference>
<keyword evidence="2" id="KW-0446">Lipid-binding</keyword>
<keyword evidence="4" id="KW-1185">Reference proteome</keyword>
<dbReference type="GO" id="GO:0008289">
    <property type="term" value="F:lipid binding"/>
    <property type="evidence" value="ECO:0007669"/>
    <property type="project" value="UniProtKB-KW"/>
</dbReference>
<evidence type="ECO:0000256" key="2">
    <source>
        <dbReference type="ARBA" id="ARBA00023121"/>
    </source>
</evidence>
<dbReference type="NCBIfam" id="TIGR00762">
    <property type="entry name" value="DegV"/>
    <property type="match status" value="1"/>
</dbReference>
<dbReference type="AlphaFoldDB" id="A0A926D1K7"/>
<dbReference type="PANTHER" id="PTHR33434:SF3">
    <property type="entry name" value="DEGV DOMAIN-CONTAINING PROTEIN YITS"/>
    <property type="match status" value="1"/>
</dbReference>
<comment type="caution">
    <text evidence="3">The sequence shown here is derived from an EMBL/GenBank/DDBJ whole genome shotgun (WGS) entry which is preliminary data.</text>
</comment>
<organism evidence="3 4">
    <name type="scientific">Luoshenia tenuis</name>
    <dbReference type="NCBI Taxonomy" id="2763654"/>
    <lineage>
        <taxon>Bacteria</taxon>
        <taxon>Bacillati</taxon>
        <taxon>Bacillota</taxon>
        <taxon>Clostridia</taxon>
        <taxon>Christensenellales</taxon>
        <taxon>Christensenellaceae</taxon>
        <taxon>Luoshenia</taxon>
    </lineage>
</organism>
<dbReference type="InterPro" id="IPR043168">
    <property type="entry name" value="DegV_C"/>
</dbReference>